<proteinExistence type="predicted"/>
<name>A0A7V2F2Q3_UNCEI</name>
<comment type="caution">
    <text evidence="1">The sequence shown here is derived from an EMBL/GenBank/DDBJ whole genome shotgun (WGS) entry which is preliminary data.</text>
</comment>
<accession>A0A7V2F2Q3</accession>
<dbReference type="GO" id="GO:0006189">
    <property type="term" value="P:'de novo' IMP biosynthetic process"/>
    <property type="evidence" value="ECO:0007669"/>
    <property type="project" value="UniProtKB-UniPathway"/>
</dbReference>
<feature type="non-terminal residue" evidence="1">
    <location>
        <position position="1"/>
    </location>
</feature>
<dbReference type="EMBL" id="DSEC01000099">
    <property type="protein sequence ID" value="HER43100.1"/>
    <property type="molecule type" value="Genomic_DNA"/>
</dbReference>
<dbReference type="SUPFAM" id="SSF56104">
    <property type="entry name" value="SAICAR synthase-like"/>
    <property type="match status" value="1"/>
</dbReference>
<evidence type="ECO:0000313" key="1">
    <source>
        <dbReference type="EMBL" id="HER43100.1"/>
    </source>
</evidence>
<dbReference type="AlphaFoldDB" id="A0A7V2F2Q3"/>
<protein>
    <submittedName>
        <fullName evidence="1">Phosphoribosylaminoimidazolesuccinocarboxamide synthase</fullName>
    </submittedName>
</protein>
<dbReference type="UniPathway" id="UPA00074">
    <property type="reaction ID" value="UER00131"/>
</dbReference>
<reference evidence="1" key="1">
    <citation type="journal article" date="2020" name="mSystems">
        <title>Genome- and Community-Level Interaction Insights into Carbon Utilization and Element Cycling Functions of Hydrothermarchaeota in Hydrothermal Sediment.</title>
        <authorList>
            <person name="Zhou Z."/>
            <person name="Liu Y."/>
            <person name="Xu W."/>
            <person name="Pan J."/>
            <person name="Luo Z.H."/>
            <person name="Li M."/>
        </authorList>
    </citation>
    <scope>NUCLEOTIDE SEQUENCE [LARGE SCALE GENOMIC DNA]</scope>
    <source>
        <strain evidence="1">SpSt-1233</strain>
    </source>
</reference>
<organism evidence="1">
    <name type="scientific">Eiseniibacteriota bacterium</name>
    <dbReference type="NCBI Taxonomy" id="2212470"/>
    <lineage>
        <taxon>Bacteria</taxon>
        <taxon>Candidatus Eiseniibacteriota</taxon>
    </lineage>
</organism>
<dbReference type="Proteomes" id="UP000886069">
    <property type="component" value="Unassembled WGS sequence"/>
</dbReference>
<sequence>EYSPGRQQKSLDKQYVRDFLDQSGWDHEPPAPELPDDVVEKTRERYALAAKMLFPELDIERYL</sequence>
<gene>
    <name evidence="1" type="ORF">ENO08_01405</name>
</gene>